<sequence>MASSRRHFSHIQVDQKISKTRVKTSQSFERWSRLNEAKGLRRDTKAATFLLDRYVKCFLMD</sequence>
<reference evidence="1" key="1">
    <citation type="submission" date="2025-08" db="UniProtKB">
        <authorList>
            <consortium name="Ensembl"/>
        </authorList>
    </citation>
    <scope>IDENTIFICATION</scope>
</reference>
<dbReference type="Proteomes" id="UP000265000">
    <property type="component" value="Unplaced"/>
</dbReference>
<accession>A0A3Q2QDT7</accession>
<keyword evidence="2" id="KW-1185">Reference proteome</keyword>
<dbReference type="Ensembl" id="ENSFHET00000005986.1">
    <property type="protein sequence ID" value="ENSFHEP00000025136.1"/>
    <property type="gene ID" value="ENSFHEG00000007165.1"/>
</dbReference>
<protein>
    <submittedName>
        <fullName evidence="1">Uncharacterized protein</fullName>
    </submittedName>
</protein>
<proteinExistence type="predicted"/>
<dbReference type="GeneTree" id="ENSGT00940000182459"/>
<reference evidence="1" key="2">
    <citation type="submission" date="2025-09" db="UniProtKB">
        <authorList>
            <consortium name="Ensembl"/>
        </authorList>
    </citation>
    <scope>IDENTIFICATION</scope>
</reference>
<dbReference type="AlphaFoldDB" id="A0A3Q2QDT7"/>
<name>A0A3Q2QDT7_FUNHE</name>
<evidence type="ECO:0000313" key="1">
    <source>
        <dbReference type="Ensembl" id="ENSFHEP00000025136.1"/>
    </source>
</evidence>
<organism evidence="1 2">
    <name type="scientific">Fundulus heteroclitus</name>
    <name type="common">Killifish</name>
    <name type="synonym">Mummichog</name>
    <dbReference type="NCBI Taxonomy" id="8078"/>
    <lineage>
        <taxon>Eukaryota</taxon>
        <taxon>Metazoa</taxon>
        <taxon>Chordata</taxon>
        <taxon>Craniata</taxon>
        <taxon>Vertebrata</taxon>
        <taxon>Euteleostomi</taxon>
        <taxon>Actinopterygii</taxon>
        <taxon>Neopterygii</taxon>
        <taxon>Teleostei</taxon>
        <taxon>Neoteleostei</taxon>
        <taxon>Acanthomorphata</taxon>
        <taxon>Ovalentaria</taxon>
        <taxon>Atherinomorphae</taxon>
        <taxon>Cyprinodontiformes</taxon>
        <taxon>Fundulidae</taxon>
        <taxon>Fundulus</taxon>
    </lineage>
</organism>
<evidence type="ECO:0000313" key="2">
    <source>
        <dbReference type="Proteomes" id="UP000265000"/>
    </source>
</evidence>